<dbReference type="RefSeq" id="WP_103873802.1">
    <property type="nucleotide sequence ID" value="NZ_FNUY01000007.1"/>
</dbReference>
<evidence type="ECO:0000256" key="1">
    <source>
        <dbReference type="ARBA" id="ARBA00004141"/>
    </source>
</evidence>
<feature type="transmembrane region" description="Helical" evidence="5">
    <location>
        <begin position="232"/>
        <end position="255"/>
    </location>
</feature>
<comment type="subcellular location">
    <subcellularLocation>
        <location evidence="1">Membrane</location>
        <topology evidence="1">Multi-pass membrane protein</topology>
    </subcellularLocation>
</comment>
<dbReference type="PANTHER" id="PTHR37422:SF23">
    <property type="entry name" value="TEICHURONIC ACID BIOSYNTHESIS PROTEIN TUAE"/>
    <property type="match status" value="1"/>
</dbReference>
<feature type="transmembrane region" description="Helical" evidence="5">
    <location>
        <begin position="291"/>
        <end position="313"/>
    </location>
</feature>
<dbReference type="AlphaFoldDB" id="A0A1H6BG56"/>
<organism evidence="7 8">
    <name type="scientific">Bosea lathyri</name>
    <dbReference type="NCBI Taxonomy" id="1036778"/>
    <lineage>
        <taxon>Bacteria</taxon>
        <taxon>Pseudomonadati</taxon>
        <taxon>Pseudomonadota</taxon>
        <taxon>Alphaproteobacteria</taxon>
        <taxon>Hyphomicrobiales</taxon>
        <taxon>Boseaceae</taxon>
        <taxon>Bosea</taxon>
    </lineage>
</organism>
<protein>
    <submittedName>
        <fullName evidence="7">O-Antigen ligase</fullName>
    </submittedName>
</protein>
<feature type="transmembrane region" description="Helical" evidence="5">
    <location>
        <begin position="261"/>
        <end position="279"/>
    </location>
</feature>
<dbReference type="OrthoDB" id="4391260at2"/>
<gene>
    <name evidence="7" type="ORF">SAMN04488115_107214</name>
</gene>
<sequence length="479" mass="50580">MIAGAATRLEPASQALALAVFVLAPIPLGSADNRWVALWCLLLGLSLASADMSGLTRLHKRYILLTLALLAAWVGVAALQQAPSLWTGIADPIWGEVGGLLPEPRSAARAAATAASPLPAVGMPILFALAFLRALLIARTPAGGERVMTVLAYAVLLLGVLSFVAYRLDPGSILGEPKTFYRNVFTGTFVNSNTAAAYFGLGMVLWTCRLVQRIPAGRPRRLSGWAGRLLQLTDRITPTIILSLVAVLACLGFVIMTASRAGLILSLAASSLVAVLLLRGRLLPRRRSTSLLVLGLALVVAFIVLNGEVVVRIQQFGLIDQYRLEVYRICLGLIARYPWLGIGPGAFEAVFPSVRTEELGLFGIWDRAHSVPLELAVEMGLPLAAAVSAAWIATLAILTRACFAGAQNRRGGGVDIVIAATGVALLGTLHSLVDFPLQTAGFLAPFAAVFGAGIGTYGALLPQSDFNFHALRVNAPESI</sequence>
<evidence type="ECO:0000256" key="4">
    <source>
        <dbReference type="ARBA" id="ARBA00023136"/>
    </source>
</evidence>
<proteinExistence type="predicted"/>
<feature type="transmembrane region" description="Helical" evidence="5">
    <location>
        <begin position="188"/>
        <end position="211"/>
    </location>
</feature>
<dbReference type="InterPro" id="IPR007016">
    <property type="entry name" value="O-antigen_ligase-rel_domated"/>
</dbReference>
<reference evidence="7 8" key="1">
    <citation type="submission" date="2016-10" db="EMBL/GenBank/DDBJ databases">
        <authorList>
            <person name="de Groot N.N."/>
        </authorList>
    </citation>
    <scope>NUCLEOTIDE SEQUENCE [LARGE SCALE GENOMIC DNA]</scope>
    <source>
        <strain evidence="7 8">DSM 26656</strain>
    </source>
</reference>
<dbReference type="GO" id="GO:0016020">
    <property type="term" value="C:membrane"/>
    <property type="evidence" value="ECO:0007669"/>
    <property type="project" value="UniProtKB-SubCell"/>
</dbReference>
<keyword evidence="2 5" id="KW-0812">Transmembrane</keyword>
<evidence type="ECO:0000259" key="6">
    <source>
        <dbReference type="Pfam" id="PF04932"/>
    </source>
</evidence>
<feature type="transmembrane region" description="Helical" evidence="5">
    <location>
        <begin position="118"/>
        <end position="138"/>
    </location>
</feature>
<evidence type="ECO:0000313" key="7">
    <source>
        <dbReference type="EMBL" id="SEG59748.1"/>
    </source>
</evidence>
<feature type="transmembrane region" description="Helical" evidence="5">
    <location>
        <begin position="62"/>
        <end position="82"/>
    </location>
</feature>
<keyword evidence="8" id="KW-1185">Reference proteome</keyword>
<dbReference type="GO" id="GO:0016874">
    <property type="term" value="F:ligase activity"/>
    <property type="evidence" value="ECO:0007669"/>
    <property type="project" value="UniProtKB-KW"/>
</dbReference>
<dbReference type="Pfam" id="PF04932">
    <property type="entry name" value="Wzy_C"/>
    <property type="match status" value="1"/>
</dbReference>
<dbReference type="PANTHER" id="PTHR37422">
    <property type="entry name" value="TEICHURONIC ACID BIOSYNTHESIS PROTEIN TUAE"/>
    <property type="match status" value="1"/>
</dbReference>
<dbReference type="EMBL" id="FNUY01000007">
    <property type="protein sequence ID" value="SEG59748.1"/>
    <property type="molecule type" value="Genomic_DNA"/>
</dbReference>
<dbReference type="InterPro" id="IPR051533">
    <property type="entry name" value="WaaL-like"/>
</dbReference>
<accession>A0A1H6BG56</accession>
<evidence type="ECO:0000256" key="3">
    <source>
        <dbReference type="ARBA" id="ARBA00022989"/>
    </source>
</evidence>
<feature type="transmembrane region" description="Helical" evidence="5">
    <location>
        <begin position="12"/>
        <end position="30"/>
    </location>
</feature>
<feature type="transmembrane region" description="Helical" evidence="5">
    <location>
        <begin position="413"/>
        <end position="433"/>
    </location>
</feature>
<feature type="transmembrane region" description="Helical" evidence="5">
    <location>
        <begin position="439"/>
        <end position="460"/>
    </location>
</feature>
<evidence type="ECO:0000256" key="2">
    <source>
        <dbReference type="ARBA" id="ARBA00022692"/>
    </source>
</evidence>
<feature type="transmembrane region" description="Helical" evidence="5">
    <location>
        <begin position="150"/>
        <end position="168"/>
    </location>
</feature>
<feature type="transmembrane region" description="Helical" evidence="5">
    <location>
        <begin position="379"/>
        <end position="401"/>
    </location>
</feature>
<feature type="transmembrane region" description="Helical" evidence="5">
    <location>
        <begin position="36"/>
        <end position="55"/>
    </location>
</feature>
<keyword evidence="3 5" id="KW-1133">Transmembrane helix</keyword>
<feature type="domain" description="O-antigen ligase-related" evidence="6">
    <location>
        <begin position="246"/>
        <end position="386"/>
    </location>
</feature>
<evidence type="ECO:0000256" key="5">
    <source>
        <dbReference type="SAM" id="Phobius"/>
    </source>
</evidence>
<keyword evidence="4 5" id="KW-0472">Membrane</keyword>
<evidence type="ECO:0000313" key="8">
    <source>
        <dbReference type="Proteomes" id="UP000236743"/>
    </source>
</evidence>
<name>A0A1H6BG56_9HYPH</name>
<dbReference type="Proteomes" id="UP000236743">
    <property type="component" value="Unassembled WGS sequence"/>
</dbReference>
<keyword evidence="7" id="KW-0436">Ligase</keyword>